<organism evidence="7 8">
    <name type="scientific">Rodentibacter pneumotropicus</name>
    <dbReference type="NCBI Taxonomy" id="758"/>
    <lineage>
        <taxon>Bacteria</taxon>
        <taxon>Pseudomonadati</taxon>
        <taxon>Pseudomonadota</taxon>
        <taxon>Gammaproteobacteria</taxon>
        <taxon>Pasteurellales</taxon>
        <taxon>Pasteurellaceae</taxon>
        <taxon>Rodentibacter</taxon>
    </lineage>
</organism>
<dbReference type="InterPro" id="IPR051800">
    <property type="entry name" value="PqiA-PqiB_transport"/>
</dbReference>
<evidence type="ECO:0000313" key="8">
    <source>
        <dbReference type="Proteomes" id="UP000278733"/>
    </source>
</evidence>
<evidence type="ECO:0000256" key="1">
    <source>
        <dbReference type="ARBA" id="ARBA00004533"/>
    </source>
</evidence>
<evidence type="ECO:0000256" key="5">
    <source>
        <dbReference type="ARBA" id="ARBA00022989"/>
    </source>
</evidence>
<evidence type="ECO:0000256" key="2">
    <source>
        <dbReference type="ARBA" id="ARBA00022475"/>
    </source>
</evidence>
<comment type="subcellular location">
    <subcellularLocation>
        <location evidence="1">Cell inner membrane</location>
    </subcellularLocation>
</comment>
<evidence type="ECO:0000256" key="4">
    <source>
        <dbReference type="ARBA" id="ARBA00022692"/>
    </source>
</evidence>
<sequence>MLYRQYEVGKITNIQPQTNHFNVDVYIYPPYKHLLTDKSVFWVESAAQVDITPKGISIQATPIARSLKGAISFDNSSSGKIKHCIQMSCEQNLPGKPLPCSQMMRQI</sequence>
<dbReference type="GO" id="GO:0005886">
    <property type="term" value="C:plasma membrane"/>
    <property type="evidence" value="ECO:0007669"/>
    <property type="project" value="UniProtKB-SubCell"/>
</dbReference>
<reference evidence="7 8" key="1">
    <citation type="submission" date="2018-12" db="EMBL/GenBank/DDBJ databases">
        <authorList>
            <consortium name="Pathogen Informatics"/>
        </authorList>
    </citation>
    <scope>NUCLEOTIDE SEQUENCE [LARGE SCALE GENOMIC DNA]</scope>
    <source>
        <strain evidence="7 8">NCTC8284</strain>
    </source>
</reference>
<gene>
    <name evidence="7" type="ORF">NCTC8284_01634</name>
</gene>
<dbReference type="AlphaFoldDB" id="A0A3S4TZS1"/>
<evidence type="ECO:0000256" key="6">
    <source>
        <dbReference type="ARBA" id="ARBA00023136"/>
    </source>
</evidence>
<dbReference type="PANTHER" id="PTHR30462">
    <property type="entry name" value="INTERMEMBRANE TRANSPORT PROTEIN PQIB-RELATED"/>
    <property type="match status" value="1"/>
</dbReference>
<name>A0A3S4TZS1_9PAST</name>
<keyword evidence="6" id="KW-0472">Membrane</keyword>
<dbReference type="PANTHER" id="PTHR30462:SF0">
    <property type="entry name" value="INTERMEMBRANE TRANSPORT PROTEIN YEBT"/>
    <property type="match status" value="1"/>
</dbReference>
<dbReference type="EMBL" id="LR134405">
    <property type="protein sequence ID" value="VEH66466.1"/>
    <property type="molecule type" value="Genomic_DNA"/>
</dbReference>
<dbReference type="KEGG" id="rpne:NCTC8284_01634"/>
<keyword evidence="4" id="KW-0812">Transmembrane</keyword>
<proteinExistence type="predicted"/>
<accession>A0A3S4TZS1</accession>
<evidence type="ECO:0000256" key="3">
    <source>
        <dbReference type="ARBA" id="ARBA00022519"/>
    </source>
</evidence>
<keyword evidence="5" id="KW-1133">Transmembrane helix</keyword>
<protein>
    <submittedName>
        <fullName evidence="7">Mammalian cell entry-like protein</fullName>
    </submittedName>
</protein>
<evidence type="ECO:0000313" key="7">
    <source>
        <dbReference type="EMBL" id="VEH66466.1"/>
    </source>
</evidence>
<dbReference type="Proteomes" id="UP000278733">
    <property type="component" value="Chromosome"/>
</dbReference>
<keyword evidence="3" id="KW-0997">Cell inner membrane</keyword>
<keyword evidence="2" id="KW-1003">Cell membrane</keyword>